<dbReference type="RefSeq" id="XP_002776884.1">
    <property type="nucleotide sequence ID" value="XM_002776838.1"/>
</dbReference>
<proteinExistence type="predicted"/>
<evidence type="ECO:0000313" key="2">
    <source>
        <dbReference type="EMBL" id="EER08700.1"/>
    </source>
</evidence>
<dbReference type="GeneID" id="9042767"/>
<evidence type="ECO:0000259" key="1">
    <source>
        <dbReference type="Pfam" id="PF13508"/>
    </source>
</evidence>
<dbReference type="GO" id="GO:0016747">
    <property type="term" value="F:acyltransferase activity, transferring groups other than amino-acyl groups"/>
    <property type="evidence" value="ECO:0007669"/>
    <property type="project" value="InterPro"/>
</dbReference>
<keyword evidence="3" id="KW-1185">Reference proteome</keyword>
<dbReference type="InParanoid" id="C5L3X1"/>
<protein>
    <recommendedName>
        <fullName evidence="1">N-acetyltransferase domain-containing protein</fullName>
    </recommendedName>
</protein>
<evidence type="ECO:0000313" key="3">
    <source>
        <dbReference type="Proteomes" id="UP000007800"/>
    </source>
</evidence>
<dbReference type="EMBL" id="GG678922">
    <property type="protein sequence ID" value="EER08700.1"/>
    <property type="molecule type" value="Genomic_DNA"/>
</dbReference>
<accession>C5L3X1</accession>
<dbReference type="SUPFAM" id="SSF55729">
    <property type="entry name" value="Acyl-CoA N-acyltransferases (Nat)"/>
    <property type="match status" value="1"/>
</dbReference>
<dbReference type="InterPro" id="IPR000182">
    <property type="entry name" value="GNAT_dom"/>
</dbReference>
<dbReference type="AlphaFoldDB" id="C5L3X1"/>
<gene>
    <name evidence="2" type="ORF">Pmar_PMAR017758</name>
</gene>
<dbReference type="InterPro" id="IPR016181">
    <property type="entry name" value="Acyl_CoA_acyltransferase"/>
</dbReference>
<feature type="domain" description="N-acetyltransferase" evidence="1">
    <location>
        <begin position="29"/>
        <end position="89"/>
    </location>
</feature>
<sequence>MDIPEENTPEKIKTAIKAHRPGGSKSGQIGLMNIVYVVEAWRRQKIASTLLSVAFKEFPKAYPNWGVVYLLVLRTNQPARELYRKAGFINILGEFLRVLLGSIHVTVHMK</sequence>
<name>C5L3X1_PERM5</name>
<reference evidence="2 3" key="1">
    <citation type="submission" date="2008-07" db="EMBL/GenBank/DDBJ databases">
        <authorList>
            <person name="El-Sayed N."/>
            <person name="Caler E."/>
            <person name="Inman J."/>
            <person name="Amedeo P."/>
            <person name="Hass B."/>
            <person name="Wortman J."/>
        </authorList>
    </citation>
    <scope>NUCLEOTIDE SEQUENCE [LARGE SCALE GENOMIC DNA]</scope>
    <source>
        <strain evidence="3">ATCC 50983 / TXsc</strain>
    </source>
</reference>
<dbReference type="Gene3D" id="3.40.630.30">
    <property type="match status" value="1"/>
</dbReference>
<dbReference type="Pfam" id="PF13508">
    <property type="entry name" value="Acetyltransf_7"/>
    <property type="match status" value="1"/>
</dbReference>
<organism evidence="3">
    <name type="scientific">Perkinsus marinus (strain ATCC 50983 / TXsc)</name>
    <dbReference type="NCBI Taxonomy" id="423536"/>
    <lineage>
        <taxon>Eukaryota</taxon>
        <taxon>Sar</taxon>
        <taxon>Alveolata</taxon>
        <taxon>Perkinsozoa</taxon>
        <taxon>Perkinsea</taxon>
        <taxon>Perkinsida</taxon>
        <taxon>Perkinsidae</taxon>
        <taxon>Perkinsus</taxon>
    </lineage>
</organism>
<dbReference type="Proteomes" id="UP000007800">
    <property type="component" value="Unassembled WGS sequence"/>
</dbReference>